<feature type="transmembrane region" description="Helical" evidence="1">
    <location>
        <begin position="12"/>
        <end position="31"/>
    </location>
</feature>
<comment type="caution">
    <text evidence="2">The sequence shown here is derived from an EMBL/GenBank/DDBJ whole genome shotgun (WGS) entry which is preliminary data.</text>
</comment>
<dbReference type="AlphaFoldDB" id="A0A9J6C466"/>
<feature type="transmembrane region" description="Helical" evidence="1">
    <location>
        <begin position="80"/>
        <end position="104"/>
    </location>
</feature>
<organism evidence="2 3">
    <name type="scientific">Polypedilum vanderplanki</name>
    <name type="common">Sleeping chironomid midge</name>
    <dbReference type="NCBI Taxonomy" id="319348"/>
    <lineage>
        <taxon>Eukaryota</taxon>
        <taxon>Metazoa</taxon>
        <taxon>Ecdysozoa</taxon>
        <taxon>Arthropoda</taxon>
        <taxon>Hexapoda</taxon>
        <taxon>Insecta</taxon>
        <taxon>Pterygota</taxon>
        <taxon>Neoptera</taxon>
        <taxon>Endopterygota</taxon>
        <taxon>Diptera</taxon>
        <taxon>Nematocera</taxon>
        <taxon>Chironomoidea</taxon>
        <taxon>Chironomidae</taxon>
        <taxon>Chironominae</taxon>
        <taxon>Polypedilum</taxon>
        <taxon>Polypedilum</taxon>
    </lineage>
</organism>
<evidence type="ECO:0000313" key="2">
    <source>
        <dbReference type="EMBL" id="KAG5676964.1"/>
    </source>
</evidence>
<keyword evidence="1" id="KW-0472">Membrane</keyword>
<keyword evidence="3" id="KW-1185">Reference proteome</keyword>
<dbReference type="OrthoDB" id="10356419at2759"/>
<keyword evidence="1" id="KW-1133">Transmembrane helix</keyword>
<proteinExistence type="predicted"/>
<dbReference type="EMBL" id="JADBJN010000002">
    <property type="protein sequence ID" value="KAG5676964.1"/>
    <property type="molecule type" value="Genomic_DNA"/>
</dbReference>
<feature type="transmembrane region" description="Helical" evidence="1">
    <location>
        <begin position="148"/>
        <end position="164"/>
    </location>
</feature>
<protein>
    <submittedName>
        <fullName evidence="2">Uncharacterized protein</fullName>
    </submittedName>
</protein>
<keyword evidence="1" id="KW-0812">Transmembrane</keyword>
<name>A0A9J6C466_POLVA</name>
<feature type="transmembrane region" description="Helical" evidence="1">
    <location>
        <begin position="51"/>
        <end position="68"/>
    </location>
</feature>
<evidence type="ECO:0000313" key="3">
    <source>
        <dbReference type="Proteomes" id="UP001107558"/>
    </source>
</evidence>
<sequence>MKCDLRKILQFYMCSEFIIWAFLSYTTIYYGKIFDYRFTDTTQFVQNIDTNLYYTIVFGHLNLTYRDVKEQRAIQVKCDMLNTLFVFVCGTYFVLSILFIIGLTKSLGSKCLLCPYVTYDTSVVITVAVFTIYGIYEHYEIVGRNGDIFLIIKILPSILVHVYYRKL</sequence>
<gene>
    <name evidence="2" type="ORF">PVAND_006756</name>
</gene>
<reference evidence="2" key="1">
    <citation type="submission" date="2021-03" db="EMBL/GenBank/DDBJ databases">
        <title>Chromosome level genome of the anhydrobiotic midge Polypedilum vanderplanki.</title>
        <authorList>
            <person name="Yoshida Y."/>
            <person name="Kikawada T."/>
            <person name="Gusev O."/>
        </authorList>
    </citation>
    <scope>NUCLEOTIDE SEQUENCE</scope>
    <source>
        <strain evidence="2">NIAS01</strain>
        <tissue evidence="2">Whole body or cell culture</tissue>
    </source>
</reference>
<dbReference type="Proteomes" id="UP001107558">
    <property type="component" value="Chromosome 2"/>
</dbReference>
<evidence type="ECO:0000256" key="1">
    <source>
        <dbReference type="SAM" id="Phobius"/>
    </source>
</evidence>
<accession>A0A9J6C466</accession>
<feature type="transmembrane region" description="Helical" evidence="1">
    <location>
        <begin position="116"/>
        <end position="136"/>
    </location>
</feature>